<dbReference type="Gene3D" id="3.40.630.30">
    <property type="match status" value="1"/>
</dbReference>
<dbReference type="InterPro" id="IPR000182">
    <property type="entry name" value="GNAT_dom"/>
</dbReference>
<feature type="domain" description="N-acetyltransferase" evidence="1">
    <location>
        <begin position="16"/>
        <end position="156"/>
    </location>
</feature>
<gene>
    <name evidence="2" type="ORF">JF544_02030</name>
</gene>
<protein>
    <submittedName>
        <fullName evidence="2">GNAT family N-acetyltransferase</fullName>
    </submittedName>
</protein>
<dbReference type="RefSeq" id="WP_206932090.1">
    <property type="nucleotide sequence ID" value="NZ_JAEKJY010000001.1"/>
</dbReference>
<comment type="caution">
    <text evidence="2">The sequence shown here is derived from an EMBL/GenBank/DDBJ whole genome shotgun (WGS) entry which is preliminary data.</text>
</comment>
<sequence>MFSFTKVQEAHIQKECRLHNSNPAYNKIAYDKQLLTVDDIREQWKEADELGNERHLVGYGESFIGIIEYGMQSPNSGNPWLSLLLIDSTYHGQGLGKKVYRVYEELMKKRQADVIEMAVHADNFPAVTFWTSLGFLKYRERIYEKKRMYSYHKPLLGGGEETEYE</sequence>
<reference evidence="2 3" key="1">
    <citation type="submission" date="2020-12" db="EMBL/GenBank/DDBJ databases">
        <title>Oil enriched cultivation method for isolating marine PHA-producing bacteria.</title>
        <authorList>
            <person name="Zheng W."/>
            <person name="Yu S."/>
            <person name="Huang Y."/>
        </authorList>
    </citation>
    <scope>NUCLEOTIDE SEQUENCE [LARGE SCALE GENOMIC DNA]</scope>
    <source>
        <strain evidence="2 3">SY-2-6</strain>
    </source>
</reference>
<organism evidence="2 3">
    <name type="scientific">Halobacillus kuroshimensis</name>
    <dbReference type="NCBI Taxonomy" id="302481"/>
    <lineage>
        <taxon>Bacteria</taxon>
        <taxon>Bacillati</taxon>
        <taxon>Bacillota</taxon>
        <taxon>Bacilli</taxon>
        <taxon>Bacillales</taxon>
        <taxon>Bacillaceae</taxon>
        <taxon>Halobacillus</taxon>
    </lineage>
</organism>
<dbReference type="InterPro" id="IPR016181">
    <property type="entry name" value="Acyl_CoA_acyltransferase"/>
</dbReference>
<evidence type="ECO:0000313" key="2">
    <source>
        <dbReference type="EMBL" id="MBN8234000.1"/>
    </source>
</evidence>
<dbReference type="Pfam" id="PF00583">
    <property type="entry name" value="Acetyltransf_1"/>
    <property type="match status" value="1"/>
</dbReference>
<keyword evidence="3" id="KW-1185">Reference proteome</keyword>
<dbReference type="SUPFAM" id="SSF55729">
    <property type="entry name" value="Acyl-CoA N-acyltransferases (Nat)"/>
    <property type="match status" value="1"/>
</dbReference>
<proteinExistence type="predicted"/>
<dbReference type="CDD" id="cd04301">
    <property type="entry name" value="NAT_SF"/>
    <property type="match status" value="1"/>
</dbReference>
<name>A0ABS3DRM8_9BACI</name>
<dbReference type="PROSITE" id="PS51186">
    <property type="entry name" value="GNAT"/>
    <property type="match status" value="1"/>
</dbReference>
<evidence type="ECO:0000259" key="1">
    <source>
        <dbReference type="PROSITE" id="PS51186"/>
    </source>
</evidence>
<evidence type="ECO:0000313" key="3">
    <source>
        <dbReference type="Proteomes" id="UP000663970"/>
    </source>
</evidence>
<dbReference type="Proteomes" id="UP000663970">
    <property type="component" value="Unassembled WGS sequence"/>
</dbReference>
<dbReference type="EMBL" id="JAEKJY010000001">
    <property type="protein sequence ID" value="MBN8234000.1"/>
    <property type="molecule type" value="Genomic_DNA"/>
</dbReference>
<accession>A0ABS3DRM8</accession>